<dbReference type="GO" id="GO:0008270">
    <property type="term" value="F:zinc ion binding"/>
    <property type="evidence" value="ECO:0007669"/>
    <property type="project" value="UniProtKB-UniRule"/>
</dbReference>
<organism evidence="8 9">
    <name type="scientific">Desulfosoma caldarium</name>
    <dbReference type="NCBI Taxonomy" id="610254"/>
    <lineage>
        <taxon>Bacteria</taxon>
        <taxon>Pseudomonadati</taxon>
        <taxon>Thermodesulfobacteriota</taxon>
        <taxon>Syntrophobacteria</taxon>
        <taxon>Syntrophobacterales</taxon>
        <taxon>Syntrophobacteraceae</taxon>
        <taxon>Desulfosoma</taxon>
    </lineage>
</organism>
<dbReference type="EMBL" id="RJVA01000009">
    <property type="protein sequence ID" value="ROR03059.1"/>
    <property type="molecule type" value="Genomic_DNA"/>
</dbReference>
<dbReference type="GO" id="GO:0004521">
    <property type="term" value="F:RNA endonuclease activity"/>
    <property type="evidence" value="ECO:0007669"/>
    <property type="project" value="UniProtKB-UniRule"/>
</dbReference>
<protein>
    <recommendedName>
        <fullName evidence="7">Endoribonuclease YbeY</fullName>
        <ecNumber evidence="7">3.1.-.-</ecNumber>
    </recommendedName>
</protein>
<evidence type="ECO:0000256" key="4">
    <source>
        <dbReference type="ARBA" id="ARBA00022759"/>
    </source>
</evidence>
<keyword evidence="7" id="KW-0690">Ribosome biogenesis</keyword>
<dbReference type="RefSeq" id="WP_211334734.1">
    <property type="nucleotide sequence ID" value="NZ_RJVA01000009.1"/>
</dbReference>
<comment type="similarity">
    <text evidence="1 7">Belongs to the endoribonuclease YbeY family.</text>
</comment>
<keyword evidence="7" id="KW-0698">rRNA processing</keyword>
<dbReference type="GO" id="GO:0005737">
    <property type="term" value="C:cytoplasm"/>
    <property type="evidence" value="ECO:0007669"/>
    <property type="project" value="UniProtKB-SubCell"/>
</dbReference>
<comment type="function">
    <text evidence="7">Single strand-specific metallo-endoribonuclease involved in late-stage 70S ribosome quality control and in maturation of the 3' terminus of the 16S rRNA.</text>
</comment>
<evidence type="ECO:0000313" key="8">
    <source>
        <dbReference type="EMBL" id="ROR03059.1"/>
    </source>
</evidence>
<keyword evidence="2 7" id="KW-0540">Nuclease</keyword>
<dbReference type="HAMAP" id="MF_00009">
    <property type="entry name" value="Endoribonucl_YbeY"/>
    <property type="match status" value="1"/>
</dbReference>
<comment type="caution">
    <text evidence="8">The sequence shown here is derived from an EMBL/GenBank/DDBJ whole genome shotgun (WGS) entry which is preliminary data.</text>
</comment>
<keyword evidence="6 7" id="KW-0862">Zinc</keyword>
<dbReference type="InterPro" id="IPR023091">
    <property type="entry name" value="MetalPrtase_cat_dom_sf_prd"/>
</dbReference>
<sequence length="142" mass="15808">MAERILNALDCSDGELSLVVTDDEEMADLNQRFRGVGEPTDVLSFPMREGEFGDIAPHMLGDVVISMDTAQVMAQTARCTLDEVLDLLLIHGILHLLGHDHGEPEEARTMEALTLQLLKTLGHEPARFSWYRTDFGNETKEA</sequence>
<dbReference type="Proteomes" id="UP000276223">
    <property type="component" value="Unassembled WGS sequence"/>
</dbReference>
<keyword evidence="7" id="KW-0963">Cytoplasm</keyword>
<dbReference type="InterPro" id="IPR020549">
    <property type="entry name" value="YbeY_CS"/>
</dbReference>
<dbReference type="NCBIfam" id="TIGR00043">
    <property type="entry name" value="rRNA maturation RNase YbeY"/>
    <property type="match status" value="1"/>
</dbReference>
<comment type="subcellular location">
    <subcellularLocation>
        <location evidence="7">Cytoplasm</location>
    </subcellularLocation>
</comment>
<keyword evidence="5 7" id="KW-0378">Hydrolase</keyword>
<proteinExistence type="inferred from homology"/>
<evidence type="ECO:0000256" key="6">
    <source>
        <dbReference type="ARBA" id="ARBA00022833"/>
    </source>
</evidence>
<dbReference type="Pfam" id="PF02130">
    <property type="entry name" value="YbeY"/>
    <property type="match status" value="1"/>
</dbReference>
<evidence type="ECO:0000313" key="9">
    <source>
        <dbReference type="Proteomes" id="UP000276223"/>
    </source>
</evidence>
<dbReference type="EC" id="3.1.-.-" evidence="7"/>
<dbReference type="GO" id="GO:0004222">
    <property type="term" value="F:metalloendopeptidase activity"/>
    <property type="evidence" value="ECO:0007669"/>
    <property type="project" value="InterPro"/>
</dbReference>
<feature type="binding site" evidence="7">
    <location>
        <position position="91"/>
    </location>
    <ligand>
        <name>Zn(2+)</name>
        <dbReference type="ChEBI" id="CHEBI:29105"/>
        <note>catalytic</note>
    </ligand>
</feature>
<evidence type="ECO:0000256" key="3">
    <source>
        <dbReference type="ARBA" id="ARBA00022723"/>
    </source>
</evidence>
<dbReference type="PANTHER" id="PTHR46986:SF1">
    <property type="entry name" value="ENDORIBONUCLEASE YBEY, CHLOROPLASTIC"/>
    <property type="match status" value="1"/>
</dbReference>
<accession>A0A3N1VLY1</accession>
<evidence type="ECO:0000256" key="2">
    <source>
        <dbReference type="ARBA" id="ARBA00022722"/>
    </source>
</evidence>
<keyword evidence="4 7" id="KW-0255">Endonuclease</keyword>
<evidence type="ECO:0000256" key="1">
    <source>
        <dbReference type="ARBA" id="ARBA00010875"/>
    </source>
</evidence>
<evidence type="ECO:0000256" key="7">
    <source>
        <dbReference type="HAMAP-Rule" id="MF_00009"/>
    </source>
</evidence>
<dbReference type="AlphaFoldDB" id="A0A3N1VLY1"/>
<comment type="cofactor">
    <cofactor evidence="7">
        <name>Zn(2+)</name>
        <dbReference type="ChEBI" id="CHEBI:29105"/>
    </cofactor>
    <text evidence="7">Binds 1 zinc ion.</text>
</comment>
<dbReference type="PANTHER" id="PTHR46986">
    <property type="entry name" value="ENDORIBONUCLEASE YBEY, CHLOROPLASTIC"/>
    <property type="match status" value="1"/>
</dbReference>
<gene>
    <name evidence="7" type="primary">ybeY</name>
    <name evidence="8" type="ORF">EDC27_0314</name>
</gene>
<dbReference type="GO" id="GO:0006364">
    <property type="term" value="P:rRNA processing"/>
    <property type="evidence" value="ECO:0007669"/>
    <property type="project" value="UniProtKB-UniRule"/>
</dbReference>
<dbReference type="PROSITE" id="PS01306">
    <property type="entry name" value="UPF0054"/>
    <property type="match status" value="1"/>
</dbReference>
<dbReference type="SUPFAM" id="SSF55486">
    <property type="entry name" value="Metalloproteases ('zincins'), catalytic domain"/>
    <property type="match status" value="1"/>
</dbReference>
<keyword evidence="3 7" id="KW-0479">Metal-binding</keyword>
<dbReference type="InterPro" id="IPR002036">
    <property type="entry name" value="YbeY"/>
</dbReference>
<reference evidence="8 9" key="1">
    <citation type="submission" date="2018-11" db="EMBL/GenBank/DDBJ databases">
        <title>Genomic Encyclopedia of Type Strains, Phase IV (KMG-IV): sequencing the most valuable type-strain genomes for metagenomic binning, comparative biology and taxonomic classification.</title>
        <authorList>
            <person name="Goeker M."/>
        </authorList>
    </citation>
    <scope>NUCLEOTIDE SEQUENCE [LARGE SCALE GENOMIC DNA]</scope>
    <source>
        <strain evidence="8 9">DSM 22027</strain>
    </source>
</reference>
<dbReference type="Gene3D" id="3.40.390.30">
    <property type="entry name" value="Metalloproteases ('zincins'), catalytic domain"/>
    <property type="match status" value="1"/>
</dbReference>
<feature type="binding site" evidence="7">
    <location>
        <position position="95"/>
    </location>
    <ligand>
        <name>Zn(2+)</name>
        <dbReference type="ChEBI" id="CHEBI:29105"/>
        <note>catalytic</note>
    </ligand>
</feature>
<name>A0A3N1VLY1_9BACT</name>
<keyword evidence="9" id="KW-1185">Reference proteome</keyword>
<feature type="binding site" evidence="7">
    <location>
        <position position="101"/>
    </location>
    <ligand>
        <name>Zn(2+)</name>
        <dbReference type="ChEBI" id="CHEBI:29105"/>
        <note>catalytic</note>
    </ligand>
</feature>
<evidence type="ECO:0000256" key="5">
    <source>
        <dbReference type="ARBA" id="ARBA00022801"/>
    </source>
</evidence>